<name>A0AAV5UTH3_9BILA</name>
<feature type="non-terminal residue" evidence="1">
    <location>
        <position position="102"/>
    </location>
</feature>
<proteinExistence type="predicted"/>
<evidence type="ECO:0000313" key="1">
    <source>
        <dbReference type="EMBL" id="GMT08955.1"/>
    </source>
</evidence>
<keyword evidence="3" id="KW-1185">Reference proteome</keyword>
<organism evidence="1 3">
    <name type="scientific">Pristionchus fissidentatus</name>
    <dbReference type="NCBI Taxonomy" id="1538716"/>
    <lineage>
        <taxon>Eukaryota</taxon>
        <taxon>Metazoa</taxon>
        <taxon>Ecdysozoa</taxon>
        <taxon>Nematoda</taxon>
        <taxon>Chromadorea</taxon>
        <taxon>Rhabditida</taxon>
        <taxon>Rhabditina</taxon>
        <taxon>Diplogasteromorpha</taxon>
        <taxon>Diplogasteroidea</taxon>
        <taxon>Neodiplogasteridae</taxon>
        <taxon>Pristionchus</taxon>
    </lineage>
</organism>
<protein>
    <recommendedName>
        <fullName evidence="4">MULE transposase domain-containing protein</fullName>
    </recommendedName>
</protein>
<dbReference type="PANTHER" id="PTHR31751:SF7">
    <property type="entry name" value="THAP-TYPE DOMAIN-CONTAINING PROTEIN"/>
    <property type="match status" value="1"/>
</dbReference>
<gene>
    <name evidence="2" type="ORF">PFISCL1PPCAC_17019</name>
    <name evidence="1" type="ORF">PFISCL1PPCAC_252</name>
</gene>
<dbReference type="AlphaFoldDB" id="A0AAV5UTH3"/>
<dbReference type="EMBL" id="BTSY01000001">
    <property type="protein sequence ID" value="GMT08955.1"/>
    <property type="molecule type" value="Genomic_DNA"/>
</dbReference>
<dbReference type="Proteomes" id="UP001432322">
    <property type="component" value="Unassembled WGS sequence"/>
</dbReference>
<evidence type="ECO:0000313" key="3">
    <source>
        <dbReference type="Proteomes" id="UP001432322"/>
    </source>
</evidence>
<dbReference type="PANTHER" id="PTHR31751">
    <property type="entry name" value="SI:CH211-108C17.2-RELATED-RELATED"/>
    <property type="match status" value="1"/>
</dbReference>
<reference evidence="1" key="1">
    <citation type="submission" date="2023-10" db="EMBL/GenBank/DDBJ databases">
        <title>Genome assembly of Pristionchus species.</title>
        <authorList>
            <person name="Yoshida K."/>
            <person name="Sommer R.J."/>
        </authorList>
    </citation>
    <scope>NUCLEOTIDE SEQUENCE</scope>
    <source>
        <strain evidence="1">RS5133</strain>
    </source>
</reference>
<comment type="caution">
    <text evidence="1">The sequence shown here is derived from an EMBL/GenBank/DDBJ whole genome shotgun (WGS) entry which is preliminary data.</text>
</comment>
<accession>A0AAV5UTH3</accession>
<sequence>MEKEGMKRSITRMIDVLEKEKLTLSDVITDQSSSVQTFMRDSFPSIFHRLDHWHVKKNVNKAMKNKGKRKAYKDLVKLIPRFNRCWYIALEQGEGDSDKMRE</sequence>
<dbReference type="EMBL" id="BTSY01000004">
    <property type="protein sequence ID" value="GMT25722.1"/>
    <property type="molecule type" value="Genomic_DNA"/>
</dbReference>
<evidence type="ECO:0000313" key="2">
    <source>
        <dbReference type="EMBL" id="GMT25722.1"/>
    </source>
</evidence>
<evidence type="ECO:0008006" key="4">
    <source>
        <dbReference type="Google" id="ProtNLM"/>
    </source>
</evidence>